<gene>
    <name evidence="2" type="ORF">DNG_00050</name>
</gene>
<evidence type="ECO:0000313" key="3">
    <source>
        <dbReference type="Proteomes" id="UP001187682"/>
    </source>
</evidence>
<dbReference type="EMBL" id="ONZQ02000001">
    <property type="protein sequence ID" value="SPN96524.1"/>
    <property type="molecule type" value="Genomic_DNA"/>
</dbReference>
<name>A0AAE8SQT1_9PEZI</name>
<accession>A0AAE8SQT1</accession>
<evidence type="ECO:0000313" key="2">
    <source>
        <dbReference type="EMBL" id="SPN96524.1"/>
    </source>
</evidence>
<dbReference type="Proteomes" id="UP001187682">
    <property type="component" value="Unassembled WGS sequence"/>
</dbReference>
<feature type="region of interest" description="Disordered" evidence="1">
    <location>
        <begin position="1"/>
        <end position="20"/>
    </location>
</feature>
<comment type="caution">
    <text evidence="2">The sequence shown here is derived from an EMBL/GenBank/DDBJ whole genome shotgun (WGS) entry which is preliminary data.</text>
</comment>
<reference evidence="2" key="1">
    <citation type="submission" date="2018-03" db="EMBL/GenBank/DDBJ databases">
        <authorList>
            <person name="Guldener U."/>
        </authorList>
    </citation>
    <scope>NUCLEOTIDE SEQUENCE</scope>
</reference>
<dbReference type="PANTHER" id="PTHR42345:SF2">
    <property type="entry name" value="HELICASE-LIKE PROTEIN"/>
    <property type="match status" value="1"/>
</dbReference>
<dbReference type="AlphaFoldDB" id="A0AAE8SQT1"/>
<sequence>MGSAATGVDPAPGATSTQPCDDTGALVIHRVQKAADHLSFHALLSGIGEAPELSATQSEFHPAFELRFLPETISPFARSLLEVDIEADAKYAGWSPGSTSLSGFCQDLTLWRNLHNLGPKAEPTWERTGDVVALSTAFVLERWNAIAKNGLGEDWTEQKGYDAVRQTCGPSDHPFLDQKETIRIRHQISDLLAVLGTSPVPSIEMIPSISVLANIEQIDPSAGWGLTDFLFYMLLAREATLRMARSKRRWHGGVTTRVVLAQALAELWSKSMVFTGTDTTFRFEPDRTVKERQMDGIVKFAEEMQWPFLAEIKETARRLLSPQEDTSALDTLTWDWFSGLVMPGARFQLTTLTTLYGLSPSLSLHPPASTVKIRKGTYGIVYPQGSYWNSRSIIGKVLGPLSLLPDGETAMGRKVKCLGGWVGPYPAPVLPESTFGLLVELQTSPPPWVSEDTSAGDDSGAGSKWGNDSGWELPTPPPPSTETVIAQTLRLTKVVATEPAGNDAPSVYQASLDFRLGNDNKIVTSTLNVNSVFLAAMACRGGPHRIDPRAAAKYTFRTLGIGDLPGAKQDGGATALTVINATRGPAAEAFARAWCSEKGTNAVVWKEGHGCCFKCALMMVGRDGVGVGVLIMT</sequence>
<dbReference type="PANTHER" id="PTHR42345">
    <property type="entry name" value="TPR_REGION DOMAIN-CONTAINING PROTEIN"/>
    <property type="match status" value="1"/>
</dbReference>
<organism evidence="2 3">
    <name type="scientific">Cephalotrichum gorgonifer</name>
    <dbReference type="NCBI Taxonomy" id="2041049"/>
    <lineage>
        <taxon>Eukaryota</taxon>
        <taxon>Fungi</taxon>
        <taxon>Dikarya</taxon>
        <taxon>Ascomycota</taxon>
        <taxon>Pezizomycotina</taxon>
        <taxon>Sordariomycetes</taxon>
        <taxon>Hypocreomycetidae</taxon>
        <taxon>Microascales</taxon>
        <taxon>Microascaceae</taxon>
        <taxon>Cephalotrichum</taxon>
    </lineage>
</organism>
<protein>
    <submittedName>
        <fullName evidence="2">Uncharacterized protein</fullName>
    </submittedName>
</protein>
<evidence type="ECO:0000256" key="1">
    <source>
        <dbReference type="SAM" id="MobiDB-lite"/>
    </source>
</evidence>
<proteinExistence type="predicted"/>
<keyword evidence="3" id="KW-1185">Reference proteome</keyword>
<feature type="region of interest" description="Disordered" evidence="1">
    <location>
        <begin position="446"/>
        <end position="479"/>
    </location>
</feature>